<dbReference type="InterPro" id="IPR007071">
    <property type="entry name" value="AKAP95"/>
</dbReference>
<feature type="compositionally biased region" description="Gly residues" evidence="1">
    <location>
        <begin position="108"/>
        <end position="117"/>
    </location>
</feature>
<dbReference type="GO" id="GO:0034237">
    <property type="term" value="F:protein kinase A regulatory subunit binding"/>
    <property type="evidence" value="ECO:0007669"/>
    <property type="project" value="TreeGrafter"/>
</dbReference>
<dbReference type="GO" id="GO:0016301">
    <property type="term" value="F:kinase activity"/>
    <property type="evidence" value="ECO:0007669"/>
    <property type="project" value="UniProtKB-KW"/>
</dbReference>
<feature type="compositionally biased region" description="Basic and acidic residues" evidence="1">
    <location>
        <begin position="171"/>
        <end position="196"/>
    </location>
</feature>
<organism evidence="2 3">
    <name type="scientific">Pipistrellus kuhlii</name>
    <name type="common">Kuhl's pipistrelle</name>
    <dbReference type="NCBI Taxonomy" id="59472"/>
    <lineage>
        <taxon>Eukaryota</taxon>
        <taxon>Metazoa</taxon>
        <taxon>Chordata</taxon>
        <taxon>Craniata</taxon>
        <taxon>Vertebrata</taxon>
        <taxon>Euteleostomi</taxon>
        <taxon>Mammalia</taxon>
        <taxon>Eutheria</taxon>
        <taxon>Laurasiatheria</taxon>
        <taxon>Chiroptera</taxon>
        <taxon>Yangochiroptera</taxon>
        <taxon>Vespertilionidae</taxon>
        <taxon>Pipistrellus</taxon>
    </lineage>
</organism>
<dbReference type="PANTHER" id="PTHR12190:SF6">
    <property type="entry name" value="A-KINASE ANCHOR PROTEIN 8"/>
    <property type="match status" value="1"/>
</dbReference>
<comment type="caution">
    <text evidence="2">The sequence shown here is derived from an EMBL/GenBank/DDBJ whole genome shotgun (WGS) entry which is preliminary data.</text>
</comment>
<feature type="region of interest" description="Disordered" evidence="1">
    <location>
        <begin position="102"/>
        <end position="123"/>
    </location>
</feature>
<evidence type="ECO:0000313" key="3">
    <source>
        <dbReference type="Proteomes" id="UP000558488"/>
    </source>
</evidence>
<feature type="region of interest" description="Disordered" evidence="1">
    <location>
        <begin position="281"/>
        <end position="366"/>
    </location>
</feature>
<feature type="compositionally biased region" description="Basic and acidic residues" evidence="1">
    <location>
        <begin position="316"/>
        <end position="325"/>
    </location>
</feature>
<sequence length="366" mass="39851">MEQGYGGYGAWSAGPTNTQGAYGTGVASWQGYENYNYYGAQNTSVTTPATYSYGPASWEATKAGDGLAPGGPAMHMASYGPEPCTDNSDSLIAKINQRLDMMSKEGGRGGSSTGGEGMQDRESSFRFQSFDSYDSRPCLPEHNPYRPSYSYNYDFDLGPDRNGGFGSQYSDCRDPAREPRSLDGFMRGRDQGRFQDRSNAGTYMRSDPFMTSAASSQPLSAPWTELNYVGGRGLGGPSPSRPPPSLFSQSMAPQSMAPNYGVMGMQGAGGYENSVPYRCGQSQTRMRDRPRWRGFDRCGPDGMGRKRKQFQGYDEPDAKQARADSEGDFSENDDGAGDFRSGDEEFKGEDEFLDPGRQRGPATYSG</sequence>
<keyword evidence="2" id="KW-0808">Transferase</keyword>
<dbReference type="PANTHER" id="PTHR12190">
    <property type="entry name" value="A-KINASE ANCHOR PROTEIN AKAP 8"/>
    <property type="match status" value="1"/>
</dbReference>
<evidence type="ECO:0000313" key="2">
    <source>
        <dbReference type="EMBL" id="KAF6283212.1"/>
    </source>
</evidence>
<protein>
    <submittedName>
        <fullName evidence="2">A-kinase anchoring protein 8</fullName>
    </submittedName>
</protein>
<proteinExistence type="predicted"/>
<keyword evidence="3" id="KW-1185">Reference proteome</keyword>
<feature type="region of interest" description="Disordered" evidence="1">
    <location>
        <begin position="232"/>
        <end position="253"/>
    </location>
</feature>
<accession>A0A7J7S429</accession>
<gene>
    <name evidence="2" type="ORF">mPipKuh1_000511</name>
</gene>
<feature type="compositionally biased region" description="Acidic residues" evidence="1">
    <location>
        <begin position="326"/>
        <end position="336"/>
    </location>
</feature>
<keyword evidence="2" id="KW-0418">Kinase</keyword>
<evidence type="ECO:0000256" key="1">
    <source>
        <dbReference type="SAM" id="MobiDB-lite"/>
    </source>
</evidence>
<dbReference type="GO" id="GO:0016363">
    <property type="term" value="C:nuclear matrix"/>
    <property type="evidence" value="ECO:0007669"/>
    <property type="project" value="TreeGrafter"/>
</dbReference>
<name>A0A7J7S429_PIPKU</name>
<dbReference type="AlphaFoldDB" id="A0A7J7S429"/>
<dbReference type="Proteomes" id="UP000558488">
    <property type="component" value="Unassembled WGS sequence"/>
</dbReference>
<feature type="compositionally biased region" description="Basic and acidic residues" evidence="1">
    <location>
        <begin position="285"/>
        <end position="299"/>
    </location>
</feature>
<dbReference type="GO" id="GO:0003677">
    <property type="term" value="F:DNA binding"/>
    <property type="evidence" value="ECO:0007669"/>
    <property type="project" value="InterPro"/>
</dbReference>
<dbReference type="EMBL" id="JACAGB010000052">
    <property type="protein sequence ID" value="KAF6283212.1"/>
    <property type="molecule type" value="Genomic_DNA"/>
</dbReference>
<feature type="region of interest" description="Disordered" evidence="1">
    <location>
        <begin position="166"/>
        <end position="202"/>
    </location>
</feature>
<dbReference type="SUPFAM" id="SSF56935">
    <property type="entry name" value="Porins"/>
    <property type="match status" value="1"/>
</dbReference>
<reference evidence="2 3" key="1">
    <citation type="journal article" date="2020" name="Nature">
        <title>Six reference-quality genomes reveal evolution of bat adaptations.</title>
        <authorList>
            <person name="Jebb D."/>
            <person name="Huang Z."/>
            <person name="Pippel M."/>
            <person name="Hughes G.M."/>
            <person name="Lavrichenko K."/>
            <person name="Devanna P."/>
            <person name="Winkler S."/>
            <person name="Jermiin L.S."/>
            <person name="Skirmuntt E.C."/>
            <person name="Katzourakis A."/>
            <person name="Burkitt-Gray L."/>
            <person name="Ray D.A."/>
            <person name="Sullivan K.A.M."/>
            <person name="Roscito J.G."/>
            <person name="Kirilenko B.M."/>
            <person name="Davalos L.M."/>
            <person name="Corthals A.P."/>
            <person name="Power M.L."/>
            <person name="Jones G."/>
            <person name="Ransome R.D."/>
            <person name="Dechmann D.K.N."/>
            <person name="Locatelli A.G."/>
            <person name="Puechmaille S.J."/>
            <person name="Fedrigo O."/>
            <person name="Jarvis E.D."/>
            <person name="Hiller M."/>
            <person name="Vernes S.C."/>
            <person name="Myers E.W."/>
            <person name="Teeling E.C."/>
        </authorList>
    </citation>
    <scope>NUCLEOTIDE SEQUENCE [LARGE SCALE GENOMIC DNA]</scope>
    <source>
        <strain evidence="2">MPipKuh1</strain>
        <tissue evidence="2">Flight muscle</tissue>
    </source>
</reference>